<sequence>MPNAALKSIAVLLPLVFSPVLSVLALEANFPGLSLEPGFAPTPAVVSGRTGGSTSLPAIVGATDSQKKTCLGFGSPNPDHILVLEKDFPRLKIQVSSGADTTLAIIGPNSNTVRCGDDTGSSLDASVEDVSWKAGTYKIWIGVMQAGLQRNYTLSVSE</sequence>
<organism evidence="1">
    <name type="scientific">Planktothricoides sp. SpSt-374</name>
    <dbReference type="NCBI Taxonomy" id="2282167"/>
    <lineage>
        <taxon>Bacteria</taxon>
        <taxon>Bacillati</taxon>
        <taxon>Cyanobacteriota</taxon>
        <taxon>Cyanophyceae</taxon>
        <taxon>Oscillatoriophycideae</taxon>
        <taxon>Oscillatoriales</taxon>
        <taxon>Oscillatoriaceae</taxon>
        <taxon>Planktothricoides</taxon>
    </lineage>
</organism>
<reference evidence="1" key="1">
    <citation type="journal article" date="2020" name="mSystems">
        <title>Genome- and Community-Level Interaction Insights into Carbon Utilization and Element Cycling Functions of Hydrothermarchaeota in Hydrothermal Sediment.</title>
        <authorList>
            <person name="Zhou Z."/>
            <person name="Liu Y."/>
            <person name="Xu W."/>
            <person name="Pan J."/>
            <person name="Luo Z.H."/>
            <person name="Li M."/>
        </authorList>
    </citation>
    <scope>NUCLEOTIDE SEQUENCE [LARGE SCALE GENOMIC DNA]</scope>
    <source>
        <strain evidence="1">SpSt-374</strain>
    </source>
</reference>
<gene>
    <name evidence="1" type="ORF">ENR15_19810</name>
</gene>
<dbReference type="EMBL" id="DSPX01000200">
    <property type="protein sequence ID" value="HGG02822.1"/>
    <property type="molecule type" value="Genomic_DNA"/>
</dbReference>
<evidence type="ECO:0008006" key="2">
    <source>
        <dbReference type="Google" id="ProtNLM"/>
    </source>
</evidence>
<comment type="caution">
    <text evidence="1">The sequence shown here is derived from an EMBL/GenBank/DDBJ whole genome shotgun (WGS) entry which is preliminary data.</text>
</comment>
<dbReference type="AlphaFoldDB" id="A0A7C3ZMR9"/>
<evidence type="ECO:0000313" key="1">
    <source>
        <dbReference type="EMBL" id="HGG02822.1"/>
    </source>
</evidence>
<accession>A0A7C3ZMR9</accession>
<protein>
    <recommendedName>
        <fullName evidence="2">Peptidase S1</fullName>
    </recommendedName>
</protein>
<proteinExistence type="predicted"/>
<name>A0A7C3ZMR9_9CYAN</name>